<dbReference type="InterPro" id="IPR000008">
    <property type="entry name" value="C2_dom"/>
</dbReference>
<evidence type="ECO:0000313" key="3">
    <source>
        <dbReference type="EMBL" id="CAI8603007.1"/>
    </source>
</evidence>
<feature type="compositionally biased region" description="Basic residues" evidence="1">
    <location>
        <begin position="243"/>
        <end position="256"/>
    </location>
</feature>
<feature type="domain" description="C2" evidence="2">
    <location>
        <begin position="10"/>
        <end position="110"/>
    </location>
</feature>
<dbReference type="SMART" id="SM00239">
    <property type="entry name" value="C2"/>
    <property type="match status" value="1"/>
</dbReference>
<dbReference type="CDD" id="cd04051">
    <property type="entry name" value="C2_SRC2_like"/>
    <property type="match status" value="1"/>
</dbReference>
<dbReference type="InterPro" id="IPR035892">
    <property type="entry name" value="C2_domain_sf"/>
</dbReference>
<feature type="compositionally biased region" description="Basic and acidic residues" evidence="1">
    <location>
        <begin position="195"/>
        <end position="204"/>
    </location>
</feature>
<dbReference type="PRINTS" id="PR01217">
    <property type="entry name" value="PRICHEXTENSN"/>
</dbReference>
<dbReference type="Gene3D" id="2.60.40.150">
    <property type="entry name" value="C2 domain"/>
    <property type="match status" value="1"/>
</dbReference>
<name>A0AAV0ZYF7_VICFA</name>
<feature type="compositionally biased region" description="Polar residues" evidence="1">
    <location>
        <begin position="746"/>
        <end position="758"/>
    </location>
</feature>
<accession>A0AAV0ZYF7</accession>
<dbReference type="SUPFAM" id="SSF49562">
    <property type="entry name" value="C2 domain (Calcium/lipid-binding domain, CaLB)"/>
    <property type="match status" value="1"/>
</dbReference>
<reference evidence="3 4" key="1">
    <citation type="submission" date="2023-01" db="EMBL/GenBank/DDBJ databases">
        <authorList>
            <person name="Kreplak J."/>
        </authorList>
    </citation>
    <scope>NUCLEOTIDE SEQUENCE [LARGE SCALE GENOMIC DNA]</scope>
</reference>
<gene>
    <name evidence="3" type="ORF">VFH_III066840</name>
</gene>
<evidence type="ECO:0000313" key="4">
    <source>
        <dbReference type="Proteomes" id="UP001157006"/>
    </source>
</evidence>
<dbReference type="PANTHER" id="PTHR32246:SF143">
    <property type="entry name" value="CALCIUM-DEPENDENT LIPID-BINDING (CALB DOMAIN) FAMILY PROTEIN"/>
    <property type="match status" value="1"/>
</dbReference>
<organism evidence="3 4">
    <name type="scientific">Vicia faba</name>
    <name type="common">Broad bean</name>
    <name type="synonym">Faba vulgaris</name>
    <dbReference type="NCBI Taxonomy" id="3906"/>
    <lineage>
        <taxon>Eukaryota</taxon>
        <taxon>Viridiplantae</taxon>
        <taxon>Streptophyta</taxon>
        <taxon>Embryophyta</taxon>
        <taxon>Tracheophyta</taxon>
        <taxon>Spermatophyta</taxon>
        <taxon>Magnoliopsida</taxon>
        <taxon>eudicotyledons</taxon>
        <taxon>Gunneridae</taxon>
        <taxon>Pentapetalae</taxon>
        <taxon>rosids</taxon>
        <taxon>fabids</taxon>
        <taxon>Fabales</taxon>
        <taxon>Fabaceae</taxon>
        <taxon>Papilionoideae</taxon>
        <taxon>50 kb inversion clade</taxon>
        <taxon>NPAAA clade</taxon>
        <taxon>Hologalegina</taxon>
        <taxon>IRL clade</taxon>
        <taxon>Fabeae</taxon>
        <taxon>Vicia</taxon>
    </lineage>
</organism>
<sequence>MSQILAPFQLLELNVISAQDLASVGRNMRTYAVSWVHPDRKLSTRVDTQGHTNPTWNDKFVFRVDDDFLYSDTSAIMIEIYALHWFKDIHVGTVRVLVGNLIPPPARPFHNDHAPLGMRFVALQVRRPSGRPQGILNIGVTVLDSSMRSMPLYTLNASAVGYRHLMGEKDAYDSHNHLSPHVFGADKGGGGGGGGKHELRRTKSDTSSVIACESVLRHQRAIINKEKANSAISGSEVSDNKVNKKKKKKKNKKKKASHEEEASSIISSVLSDKVVPWIVKNGKTSAAPSDSHVEPPPPPRFSHDECANYDETDNDNHHDHYHDDNDIDVNEKDVSFVNTISEAATRDTDMHEKQNFAYQVKATPNRHYPKSPMVEFKNSPKPNFMKSPTMPEYKNSPKPNFMKSPTMPEYKNSPKPQFKNSPMPEFKNSPKPQFHKSPKPEYKNSPKPKHMRSPTMPEYENSPKPKHMRSPTMPEYEDSPKPQFKNSPMPEFRNSPMPQFRNSPMPEYKNTPMQQVRNSPMPEYKNSPMQHVRNSPMPEYKNSPMQQVRNSPMPQFRNSPMPQFQNSPAVAPHFRNSPAVSKFNPAMGFGGSHRGTPKHPFGKLNGGMEYATPMRSNLANMRPVMMTESELGPSPSEVAAAIAKKPVIDEDNSTVGGWSLDESVEGLGSKLERWRTELPPVIDQGELSSLPTTNTTKTKSSRHSRRHTDGGNGLFSCFSNICGVECSIVCGGDPKAKAKANKNSRRQTSSADGSSSLL</sequence>
<dbReference type="PANTHER" id="PTHR32246">
    <property type="entry name" value="INGRESSION PROTEIN FIC1"/>
    <property type="match status" value="1"/>
</dbReference>
<dbReference type="InterPro" id="IPR044750">
    <property type="entry name" value="C2_SRC2/BAP"/>
</dbReference>
<feature type="region of interest" description="Disordered" evidence="1">
    <location>
        <begin position="680"/>
        <end position="709"/>
    </location>
</feature>
<feature type="region of interest" description="Disordered" evidence="1">
    <location>
        <begin position="357"/>
        <end position="539"/>
    </location>
</feature>
<dbReference type="EMBL" id="OX451738">
    <property type="protein sequence ID" value="CAI8603007.1"/>
    <property type="molecule type" value="Genomic_DNA"/>
</dbReference>
<feature type="region of interest" description="Disordered" evidence="1">
    <location>
        <begin position="184"/>
        <end position="205"/>
    </location>
</feature>
<feature type="region of interest" description="Disordered" evidence="1">
    <location>
        <begin position="283"/>
        <end position="322"/>
    </location>
</feature>
<feature type="region of interest" description="Disordered" evidence="1">
    <location>
        <begin position="735"/>
        <end position="758"/>
    </location>
</feature>
<evidence type="ECO:0000259" key="2">
    <source>
        <dbReference type="SMART" id="SM00239"/>
    </source>
</evidence>
<dbReference type="Pfam" id="PF00168">
    <property type="entry name" value="C2"/>
    <property type="match status" value="1"/>
</dbReference>
<proteinExistence type="predicted"/>
<evidence type="ECO:0000256" key="1">
    <source>
        <dbReference type="SAM" id="MobiDB-lite"/>
    </source>
</evidence>
<feature type="region of interest" description="Disordered" evidence="1">
    <location>
        <begin position="229"/>
        <end position="264"/>
    </location>
</feature>
<dbReference type="AlphaFoldDB" id="A0AAV0ZYF7"/>
<feature type="compositionally biased region" description="Polar residues" evidence="1">
    <location>
        <begin position="686"/>
        <end position="698"/>
    </location>
</feature>
<dbReference type="Proteomes" id="UP001157006">
    <property type="component" value="Chromosome 3"/>
</dbReference>
<dbReference type="GO" id="GO:0006952">
    <property type="term" value="P:defense response"/>
    <property type="evidence" value="ECO:0007669"/>
    <property type="project" value="InterPro"/>
</dbReference>
<protein>
    <recommendedName>
        <fullName evidence="2">C2 domain-containing protein</fullName>
    </recommendedName>
</protein>
<keyword evidence="4" id="KW-1185">Reference proteome</keyword>